<accession>A0AAP5NL58</accession>
<evidence type="ECO:0000313" key="2">
    <source>
        <dbReference type="EMBL" id="MDT2596076.1"/>
    </source>
</evidence>
<evidence type="ECO:0000313" key="3">
    <source>
        <dbReference type="EMBL" id="MDT2636930.1"/>
    </source>
</evidence>
<dbReference type="AlphaFoldDB" id="A0AAP5NL58"/>
<keyword evidence="5" id="KW-1185">Reference proteome</keyword>
<name>A0AAP5NL58_9ENTE</name>
<proteinExistence type="predicted"/>
<feature type="domain" description="Helicase Helix-turn-helix" evidence="1">
    <location>
        <begin position="239"/>
        <end position="307"/>
    </location>
</feature>
<reference evidence="3 5" key="1">
    <citation type="submission" date="2023-03" db="EMBL/GenBank/DDBJ databases">
        <authorList>
            <person name="Shen W."/>
            <person name="Cai J."/>
        </authorList>
    </citation>
    <scope>NUCLEOTIDE SEQUENCE</scope>
    <source>
        <strain evidence="3">P55-2</strain>
        <strain evidence="2 5">P72-2</strain>
    </source>
</reference>
<dbReference type="Proteomes" id="UP001256547">
    <property type="component" value="Unassembled WGS sequence"/>
</dbReference>
<evidence type="ECO:0000313" key="4">
    <source>
        <dbReference type="Proteomes" id="UP001245561"/>
    </source>
</evidence>
<evidence type="ECO:0000313" key="5">
    <source>
        <dbReference type="Proteomes" id="UP001256547"/>
    </source>
</evidence>
<dbReference type="Proteomes" id="UP001245561">
    <property type="component" value="Unassembled WGS sequence"/>
</dbReference>
<dbReference type="RefSeq" id="WP_137603447.1">
    <property type="nucleotide sequence ID" value="NZ_JARPYR010000004.1"/>
</dbReference>
<gene>
    <name evidence="3" type="ORF">P7D36_05320</name>
    <name evidence="2" type="ORF">P7D39_03435</name>
</gene>
<dbReference type="InterPro" id="IPR029491">
    <property type="entry name" value="Helicase_HTH"/>
</dbReference>
<dbReference type="Pfam" id="PF14493">
    <property type="entry name" value="HTH_40"/>
    <property type="match status" value="1"/>
</dbReference>
<evidence type="ECO:0000259" key="1">
    <source>
        <dbReference type="Pfam" id="PF14493"/>
    </source>
</evidence>
<organism evidence="3 4">
    <name type="scientific">Enterococcus dongliensis</name>
    <dbReference type="NCBI Taxonomy" id="2559925"/>
    <lineage>
        <taxon>Bacteria</taxon>
        <taxon>Bacillati</taxon>
        <taxon>Bacillota</taxon>
        <taxon>Bacilli</taxon>
        <taxon>Lactobacillales</taxon>
        <taxon>Enterococcaceae</taxon>
        <taxon>Enterococcus</taxon>
    </lineage>
</organism>
<dbReference type="EMBL" id="JARPYT010000005">
    <property type="protein sequence ID" value="MDT2636930.1"/>
    <property type="molecule type" value="Genomic_DNA"/>
</dbReference>
<dbReference type="EMBL" id="JARPYR010000004">
    <property type="protein sequence ID" value="MDT2596076.1"/>
    <property type="molecule type" value="Genomic_DNA"/>
</dbReference>
<sequence>MTLFILTLFQTGYKLRISTLYHLLVGKRTSSVLLHGFFYENLAYLGSLPNLTEALFQKAVKELEISRLITVEEGFGVLTQQGKLRLAENYFDLSGLNNLRYGRMRENSWQLLLFALQVVSHLSFKEKNYVPIENRPYYLQQVKKWLAQSGPELAARIQAELIENLQQLPSDVADFLANQFSGHEFQGKTVFQLLPEKWQKEPWSILYWQRAIDLFLAQNQKGELARLIAALDQQNFNQSMLKTRALFLSGKTVDAILKERHLKQGTINDHFIEWALLAEDFPFDRFEKLSFENLDENQVIHEQYQEYEVPYLTFRLSQIYYLRKRQWI</sequence>
<protein>
    <submittedName>
        <fullName evidence="3">Helix-turn-helix domain-containing protein</fullName>
    </submittedName>
</protein>
<comment type="caution">
    <text evidence="3">The sequence shown here is derived from an EMBL/GenBank/DDBJ whole genome shotgun (WGS) entry which is preliminary data.</text>
</comment>